<dbReference type="Proteomes" id="UP000621799">
    <property type="component" value="Unassembled WGS sequence"/>
</dbReference>
<gene>
    <name evidence="3" type="ORF">IQ235_00870</name>
</gene>
<proteinExistence type="predicted"/>
<evidence type="ECO:0000313" key="3">
    <source>
        <dbReference type="EMBL" id="MBE9039347.1"/>
    </source>
</evidence>
<dbReference type="InterPro" id="IPR011669">
    <property type="entry name" value="DgcN-like"/>
</dbReference>
<dbReference type="PANTHER" id="PTHR40690:SF1">
    <property type="entry name" value="DUF1611 DOMAIN-CONTAINING PROTEIN"/>
    <property type="match status" value="1"/>
</dbReference>
<dbReference type="Pfam" id="PF07755">
    <property type="entry name" value="DUF1611"/>
    <property type="match status" value="1"/>
</dbReference>
<sequence length="336" mass="36509">MMEPPFLLFLADVQNALSAKPAIGLLHWRRENCIAQIRMPDCRVSTGLPDADYAEAVRRGAKTFVIGVTNAGGQLKTEWYPYILSAIDCGLDIANGMRDRLRDVTEIVAAANRTGVDLLDLRHADIPIPMASCRRRQGRRLLTVGTDCSCGKKFTALTISRDMKARGLDCTFRATGQTGIMISGAGLALDTIVGDCIAGGAELLSPDNKHDHWDVIEGQGSILHPAHAGVPLSLLHGSQPDAFVVCHEPTRRHMRGITHPVPPVAAVRDATERMGRLTNPNIRCVGISLNTSEFQGDIFQLKQQLHREHEVPVVDPVIEGTGDILNYMCSIGLLTG</sequence>
<dbReference type="SUPFAM" id="SSF52540">
    <property type="entry name" value="P-loop containing nucleoside triphosphate hydrolases"/>
    <property type="match status" value="1"/>
</dbReference>
<dbReference type="PANTHER" id="PTHR40690">
    <property type="entry name" value="GLL3100 PROTEIN"/>
    <property type="match status" value="1"/>
</dbReference>
<feature type="domain" description="D-glutamate N-acetyltransferase-like C-terminal" evidence="1">
    <location>
        <begin position="133"/>
        <end position="325"/>
    </location>
</feature>
<evidence type="ECO:0000259" key="1">
    <source>
        <dbReference type="Pfam" id="PF07755"/>
    </source>
</evidence>
<reference evidence="3" key="1">
    <citation type="submission" date="2020-10" db="EMBL/GenBank/DDBJ databases">
        <authorList>
            <person name="Castelo-Branco R."/>
            <person name="Eusebio N."/>
            <person name="Adriana R."/>
            <person name="Vieira A."/>
            <person name="Brugerolle De Fraissinette N."/>
            <person name="Rezende De Castro R."/>
            <person name="Schneider M.P."/>
            <person name="Vasconcelos V."/>
            <person name="Leao P.N."/>
        </authorList>
    </citation>
    <scope>NUCLEOTIDE SEQUENCE</scope>
    <source>
        <strain evidence="3">LEGE 11467</strain>
    </source>
</reference>
<dbReference type="Pfam" id="PF17396">
    <property type="entry name" value="DUF1611_N"/>
    <property type="match status" value="1"/>
</dbReference>
<dbReference type="Gene3D" id="3.40.50.720">
    <property type="entry name" value="NAD(P)-binding Rossmann-like Domain"/>
    <property type="match status" value="1"/>
</dbReference>
<dbReference type="InterPro" id="IPR035402">
    <property type="entry name" value="DgcN-like_N"/>
</dbReference>
<organism evidence="3 4">
    <name type="scientific">Zarconia navalis LEGE 11467</name>
    <dbReference type="NCBI Taxonomy" id="1828826"/>
    <lineage>
        <taxon>Bacteria</taxon>
        <taxon>Bacillati</taxon>
        <taxon>Cyanobacteriota</taxon>
        <taxon>Cyanophyceae</taxon>
        <taxon>Oscillatoriophycideae</taxon>
        <taxon>Oscillatoriales</taxon>
        <taxon>Oscillatoriales incertae sedis</taxon>
        <taxon>Zarconia</taxon>
        <taxon>Zarconia navalis</taxon>
    </lineage>
</organism>
<accession>A0A928VV95</accession>
<dbReference type="AlphaFoldDB" id="A0A928VV95"/>
<protein>
    <submittedName>
        <fullName evidence="3">DUF1611 domain-containing protein</fullName>
    </submittedName>
</protein>
<dbReference type="Gene3D" id="3.40.50.300">
    <property type="entry name" value="P-loop containing nucleotide triphosphate hydrolases"/>
    <property type="match status" value="1"/>
</dbReference>
<dbReference type="InterPro" id="IPR035086">
    <property type="entry name" value="DgcN-like_C"/>
</dbReference>
<feature type="domain" description="D-glutamate N-acetyltransferase-like N-terminal" evidence="2">
    <location>
        <begin position="47"/>
        <end position="123"/>
    </location>
</feature>
<evidence type="ECO:0000313" key="4">
    <source>
        <dbReference type="Proteomes" id="UP000621799"/>
    </source>
</evidence>
<dbReference type="EMBL" id="JADEXN010000007">
    <property type="protein sequence ID" value="MBE9039347.1"/>
    <property type="molecule type" value="Genomic_DNA"/>
</dbReference>
<dbReference type="PIRSF" id="PIRSF026760">
    <property type="entry name" value="UCP026760"/>
    <property type="match status" value="1"/>
</dbReference>
<evidence type="ECO:0000259" key="2">
    <source>
        <dbReference type="Pfam" id="PF17396"/>
    </source>
</evidence>
<comment type="caution">
    <text evidence="3">The sequence shown here is derived from an EMBL/GenBank/DDBJ whole genome shotgun (WGS) entry which is preliminary data.</text>
</comment>
<name>A0A928VV95_9CYAN</name>
<dbReference type="InterPro" id="IPR027417">
    <property type="entry name" value="P-loop_NTPase"/>
</dbReference>
<dbReference type="RefSeq" id="WP_264319609.1">
    <property type="nucleotide sequence ID" value="NZ_JADEXN010000007.1"/>
</dbReference>
<keyword evidence="4" id="KW-1185">Reference proteome</keyword>